<gene>
    <name evidence="13" type="ORF">F6R98_15525</name>
</gene>
<evidence type="ECO:0000256" key="8">
    <source>
        <dbReference type="ARBA" id="ARBA00022989"/>
    </source>
</evidence>
<keyword evidence="14" id="KW-1185">Reference proteome</keyword>
<dbReference type="GO" id="GO:0000160">
    <property type="term" value="P:phosphorelay signal transduction system"/>
    <property type="evidence" value="ECO:0007669"/>
    <property type="project" value="UniProtKB-KW"/>
</dbReference>
<keyword evidence="9" id="KW-0902">Two-component regulatory system</keyword>
<evidence type="ECO:0000259" key="12">
    <source>
        <dbReference type="Pfam" id="PF13493"/>
    </source>
</evidence>
<evidence type="ECO:0000256" key="3">
    <source>
        <dbReference type="ARBA" id="ARBA00022679"/>
    </source>
</evidence>
<evidence type="ECO:0000256" key="1">
    <source>
        <dbReference type="ARBA" id="ARBA00004141"/>
    </source>
</evidence>
<evidence type="ECO:0000256" key="7">
    <source>
        <dbReference type="ARBA" id="ARBA00022840"/>
    </source>
</evidence>
<dbReference type="AlphaFoldDB" id="A0A5Q0BNT5"/>
<keyword evidence="8 11" id="KW-1133">Transmembrane helix</keyword>
<accession>A0A5Q0BNT5</accession>
<keyword evidence="3" id="KW-0808">Transferase</keyword>
<sequence length="137" mass="14889">MNLQQRFFRFAWSRYAIAIVLEALAAALRVWPLQALGSTLVWLTFYPAVMVVAIYGGLSAGLLATALACLTAVFLWPLLVVHPFIDQPADWLGVAVFVCTGTRISGVAEAMRRAQARAIKAQEQAKAANRAKSVCLP</sequence>
<evidence type="ECO:0000256" key="9">
    <source>
        <dbReference type="ARBA" id="ARBA00023012"/>
    </source>
</evidence>
<dbReference type="Pfam" id="PF13493">
    <property type="entry name" value="DUF4118"/>
    <property type="match status" value="1"/>
</dbReference>
<keyword evidence="6" id="KW-0418">Kinase</keyword>
<keyword evidence="2" id="KW-0597">Phosphoprotein</keyword>
<dbReference type="Gene3D" id="1.20.120.620">
    <property type="entry name" value="Backbone structure of the membrane domain of e. Coli histidine kinase receptor kdpd"/>
    <property type="match status" value="1"/>
</dbReference>
<evidence type="ECO:0000256" key="4">
    <source>
        <dbReference type="ARBA" id="ARBA00022692"/>
    </source>
</evidence>
<dbReference type="InterPro" id="IPR025201">
    <property type="entry name" value="KdpD_TM"/>
</dbReference>
<evidence type="ECO:0000256" key="2">
    <source>
        <dbReference type="ARBA" id="ARBA00022553"/>
    </source>
</evidence>
<keyword evidence="5" id="KW-0547">Nucleotide-binding</keyword>
<evidence type="ECO:0000313" key="14">
    <source>
        <dbReference type="Proteomes" id="UP000325755"/>
    </source>
</evidence>
<organism evidence="13 14">
    <name type="scientific">Candidatus Methylospira mobilis</name>
    <dbReference type="NCBI Taxonomy" id="1808979"/>
    <lineage>
        <taxon>Bacteria</taxon>
        <taxon>Pseudomonadati</taxon>
        <taxon>Pseudomonadota</taxon>
        <taxon>Gammaproteobacteria</taxon>
        <taxon>Methylococcales</taxon>
        <taxon>Methylococcaceae</taxon>
        <taxon>Candidatus Methylospira</taxon>
    </lineage>
</organism>
<dbReference type="KEGG" id="mmob:F6R98_15525"/>
<name>A0A5Q0BNT5_9GAMM</name>
<feature type="transmembrane region" description="Helical" evidence="11">
    <location>
        <begin position="37"/>
        <end position="55"/>
    </location>
</feature>
<evidence type="ECO:0000256" key="10">
    <source>
        <dbReference type="ARBA" id="ARBA00023136"/>
    </source>
</evidence>
<protein>
    <submittedName>
        <fullName evidence="13">DUF4118 domain-containing protein</fullName>
    </submittedName>
</protein>
<evidence type="ECO:0000313" key="13">
    <source>
        <dbReference type="EMBL" id="QFY43864.1"/>
    </source>
</evidence>
<keyword evidence="4 11" id="KW-0812">Transmembrane</keyword>
<comment type="subcellular location">
    <subcellularLocation>
        <location evidence="1">Membrane</location>
        <topology evidence="1">Multi-pass membrane protein</topology>
    </subcellularLocation>
</comment>
<dbReference type="GO" id="GO:0016020">
    <property type="term" value="C:membrane"/>
    <property type="evidence" value="ECO:0007669"/>
    <property type="project" value="UniProtKB-SubCell"/>
</dbReference>
<reference evidence="13 14" key="1">
    <citation type="submission" date="2019-09" db="EMBL/GenBank/DDBJ databases">
        <title>Ecophysiology of the spiral-shaped methanotroph Methylospira mobilis as revealed by the complete genome sequence.</title>
        <authorList>
            <person name="Oshkin I.Y."/>
            <person name="Dedysh S.N."/>
            <person name="Miroshnikov K."/>
            <person name="Danilova O.V."/>
            <person name="Hakobyan A."/>
            <person name="Liesack W."/>
        </authorList>
    </citation>
    <scope>NUCLEOTIDE SEQUENCE [LARGE SCALE GENOMIC DNA]</scope>
    <source>
        <strain evidence="13 14">Shm1</strain>
    </source>
</reference>
<dbReference type="Proteomes" id="UP000325755">
    <property type="component" value="Chromosome"/>
</dbReference>
<dbReference type="GO" id="GO:0016301">
    <property type="term" value="F:kinase activity"/>
    <property type="evidence" value="ECO:0007669"/>
    <property type="project" value="UniProtKB-KW"/>
</dbReference>
<feature type="transmembrane region" description="Helical" evidence="11">
    <location>
        <begin position="91"/>
        <end position="111"/>
    </location>
</feature>
<dbReference type="RefSeq" id="WP_153249841.1">
    <property type="nucleotide sequence ID" value="NZ_CP044205.1"/>
</dbReference>
<feature type="domain" description="Sensor protein KdpD transmembrane" evidence="12">
    <location>
        <begin position="15"/>
        <end position="118"/>
    </location>
</feature>
<evidence type="ECO:0000256" key="6">
    <source>
        <dbReference type="ARBA" id="ARBA00022777"/>
    </source>
</evidence>
<dbReference type="InParanoid" id="A0A5Q0BNT5"/>
<feature type="transmembrane region" description="Helical" evidence="11">
    <location>
        <begin position="12"/>
        <end position="31"/>
    </location>
</feature>
<keyword evidence="7" id="KW-0067">ATP-binding</keyword>
<feature type="transmembrane region" description="Helical" evidence="11">
    <location>
        <begin position="62"/>
        <end position="85"/>
    </location>
</feature>
<proteinExistence type="predicted"/>
<dbReference type="GO" id="GO:0005524">
    <property type="term" value="F:ATP binding"/>
    <property type="evidence" value="ECO:0007669"/>
    <property type="project" value="UniProtKB-KW"/>
</dbReference>
<dbReference type="InterPro" id="IPR038318">
    <property type="entry name" value="KdpD_sf"/>
</dbReference>
<keyword evidence="10 11" id="KW-0472">Membrane</keyword>
<evidence type="ECO:0000256" key="5">
    <source>
        <dbReference type="ARBA" id="ARBA00022741"/>
    </source>
</evidence>
<dbReference type="EMBL" id="CP044205">
    <property type="protein sequence ID" value="QFY43864.1"/>
    <property type="molecule type" value="Genomic_DNA"/>
</dbReference>
<evidence type="ECO:0000256" key="11">
    <source>
        <dbReference type="SAM" id="Phobius"/>
    </source>
</evidence>